<name>A0A8H7ZA09_AJECA</name>
<dbReference type="EMBL" id="JAEVHI010000001">
    <property type="protein sequence ID" value="KAG5305276.1"/>
    <property type="molecule type" value="Genomic_DNA"/>
</dbReference>
<dbReference type="OrthoDB" id="4188135at2759"/>
<accession>A0A8H7ZA09</accession>
<protein>
    <submittedName>
        <fullName evidence="1">Uncharacterized protein</fullName>
    </submittedName>
</protein>
<evidence type="ECO:0000313" key="1">
    <source>
        <dbReference type="EMBL" id="KAG5305276.1"/>
    </source>
</evidence>
<gene>
    <name evidence="1" type="ORF">I7I52_03882</name>
</gene>
<organism evidence="1 2">
    <name type="scientific">Ajellomyces capsulatus</name>
    <name type="common">Darling's disease fungus</name>
    <name type="synonym">Histoplasma capsulatum</name>
    <dbReference type="NCBI Taxonomy" id="5037"/>
    <lineage>
        <taxon>Eukaryota</taxon>
        <taxon>Fungi</taxon>
        <taxon>Dikarya</taxon>
        <taxon>Ascomycota</taxon>
        <taxon>Pezizomycotina</taxon>
        <taxon>Eurotiomycetes</taxon>
        <taxon>Eurotiomycetidae</taxon>
        <taxon>Onygenales</taxon>
        <taxon>Ajellomycetaceae</taxon>
        <taxon>Histoplasma</taxon>
    </lineage>
</organism>
<dbReference type="AlphaFoldDB" id="A0A8H7ZA09"/>
<dbReference type="Proteomes" id="UP000670092">
    <property type="component" value="Unassembled WGS sequence"/>
</dbReference>
<proteinExistence type="predicted"/>
<reference evidence="1 2" key="1">
    <citation type="submission" date="2021-01" db="EMBL/GenBank/DDBJ databases">
        <title>Chromosome-level genome assembly of a human fungal pathogen reveals clustering of transcriptionally co-regulated genes.</title>
        <authorList>
            <person name="Voorhies M."/>
            <person name="Cohen S."/>
            <person name="Shea T.P."/>
            <person name="Petrus S."/>
            <person name="Munoz J.F."/>
            <person name="Poplawski S."/>
            <person name="Goldman W.E."/>
            <person name="Michael T."/>
            <person name="Cuomo C.A."/>
            <person name="Sil A."/>
            <person name="Beyhan S."/>
        </authorList>
    </citation>
    <scope>NUCLEOTIDE SEQUENCE [LARGE SCALE GENOMIC DNA]</scope>
    <source>
        <strain evidence="1 2">G184AR</strain>
    </source>
</reference>
<sequence>MSGPPNLETRFICFASGCTLTEKVQNKLKRITALLQLSAKSSSDRSMVVLGWFRAAVSSIQLL</sequence>
<evidence type="ECO:0000313" key="2">
    <source>
        <dbReference type="Proteomes" id="UP000670092"/>
    </source>
</evidence>
<comment type="caution">
    <text evidence="1">The sequence shown here is derived from an EMBL/GenBank/DDBJ whole genome shotgun (WGS) entry which is preliminary data.</text>
</comment>
<dbReference type="VEuPathDB" id="FungiDB:I7I52_03882"/>